<evidence type="ECO:0000259" key="8">
    <source>
        <dbReference type="Pfam" id="PF07282"/>
    </source>
</evidence>
<dbReference type="GO" id="GO:0006310">
    <property type="term" value="P:DNA recombination"/>
    <property type="evidence" value="ECO:0007669"/>
    <property type="project" value="UniProtKB-KW"/>
</dbReference>
<feature type="domain" description="Probable transposase IS891/IS1136/IS1341" evidence="7">
    <location>
        <begin position="167"/>
        <end position="279"/>
    </location>
</feature>
<evidence type="ECO:0000256" key="1">
    <source>
        <dbReference type="ARBA" id="ARBA00008761"/>
    </source>
</evidence>
<dbReference type="RefSeq" id="WP_193914174.1">
    <property type="nucleotide sequence ID" value="NZ_JADEXS020000001.1"/>
</dbReference>
<dbReference type="Proteomes" id="UP000622533">
    <property type="component" value="Unassembled WGS sequence"/>
</dbReference>
<comment type="similarity">
    <text evidence="1">In the C-terminal section; belongs to the transposase 35 family.</text>
</comment>
<evidence type="ECO:0000256" key="3">
    <source>
        <dbReference type="ARBA" id="ARBA00022578"/>
    </source>
</evidence>
<dbReference type="EMBL" id="JADEXS010000042">
    <property type="protein sequence ID" value="MBE9021863.1"/>
    <property type="molecule type" value="Genomic_DNA"/>
</dbReference>
<dbReference type="InterPro" id="IPR010095">
    <property type="entry name" value="Cas12f1-like_TNB"/>
</dbReference>
<accession>A0A8J6ZRT0</accession>
<keyword evidence="5" id="KW-0233">DNA recombination</keyword>
<gene>
    <name evidence="9" type="ORF">IQ276_05135</name>
</gene>
<organism evidence="9 10">
    <name type="scientific">Desmonostoc muscorum LEGE 12446</name>
    <dbReference type="NCBI Taxonomy" id="1828758"/>
    <lineage>
        <taxon>Bacteria</taxon>
        <taxon>Bacillati</taxon>
        <taxon>Cyanobacteriota</taxon>
        <taxon>Cyanophyceae</taxon>
        <taxon>Nostocales</taxon>
        <taxon>Nostocaceae</taxon>
        <taxon>Desmonostoc</taxon>
    </lineage>
</organism>
<proteinExistence type="inferred from homology"/>
<dbReference type="AlphaFoldDB" id="A0A8J6ZRT0"/>
<dbReference type="InterPro" id="IPR051399">
    <property type="entry name" value="RNA-guided_DNA_endo/Transpos"/>
</dbReference>
<comment type="caution">
    <text evidence="9">The sequence shown here is derived from an EMBL/GenBank/DDBJ whole genome shotgun (WGS) entry which is preliminary data.</text>
</comment>
<feature type="domain" description="Cas12f1-like TNB" evidence="8">
    <location>
        <begin position="311"/>
        <end position="376"/>
    </location>
</feature>
<dbReference type="Pfam" id="PF07282">
    <property type="entry name" value="Cas12f1-like_TNB"/>
    <property type="match status" value="1"/>
</dbReference>
<reference evidence="9" key="1">
    <citation type="submission" date="2020-10" db="EMBL/GenBank/DDBJ databases">
        <authorList>
            <person name="Castelo-Branco R."/>
            <person name="Eusebio N."/>
            <person name="Adriana R."/>
            <person name="Vieira A."/>
            <person name="Brugerolle De Fraissinette N."/>
            <person name="Rezende De Castro R."/>
            <person name="Schneider M.P."/>
            <person name="Vasconcelos V."/>
            <person name="Leao P.N."/>
        </authorList>
    </citation>
    <scope>NUCLEOTIDE SEQUENCE</scope>
    <source>
        <strain evidence="9">LEGE 12446</strain>
    </source>
</reference>
<dbReference type="GO" id="GO:0003677">
    <property type="term" value="F:DNA binding"/>
    <property type="evidence" value="ECO:0007669"/>
    <property type="project" value="UniProtKB-KW"/>
</dbReference>
<evidence type="ECO:0000256" key="2">
    <source>
        <dbReference type="ARBA" id="ARBA00011044"/>
    </source>
</evidence>
<evidence type="ECO:0000313" key="10">
    <source>
        <dbReference type="Proteomes" id="UP000622533"/>
    </source>
</evidence>
<dbReference type="InterPro" id="IPR001959">
    <property type="entry name" value="Transposase"/>
</dbReference>
<comment type="similarity">
    <text evidence="2">In the N-terminal section; belongs to the transposase 2 family.</text>
</comment>
<evidence type="ECO:0000313" key="9">
    <source>
        <dbReference type="EMBL" id="MBE9021863.1"/>
    </source>
</evidence>
<sequence length="418" mass="48094">MIVYEFKFQGKEHQYQAIDEAIRTSQFIQNKCLRYWMDNKDSKVDKYALNKYCAVLAAEFPNACELNSMARQSAAERSWGAISRFYDNCKKKVLGKKGFPKFKKNCRSVEYKSTGWKFSFTRKAITFSDKKGIGTLKLKGTYDLNYYDIKQIKRVRLVRRADGYYAQFAVDVDVRVERQPTNQVVGIDLGLKYFIADNKGNMEPSPQFYRKSEKQLNRANRQKSKKFSKERKKAKQKQSNNYHKARNRYARKHLKVSRQRKEYCKRLAYSVIQSNDLVAYVGASPCRRLDLNVKGLVRNRHLAKSISDAGWYTFRQWLEYFGHKYGKVTVAVPPHNTSQNCSNCGKKVKKSLSTRTHVCLNCGYVEDRDINAAINILRLGLTTVGHTGSYATGDLPSWAVGASLLSNGESVNVESPRL</sequence>
<feature type="region of interest" description="Disordered" evidence="6">
    <location>
        <begin position="215"/>
        <end position="250"/>
    </location>
</feature>
<feature type="compositionally biased region" description="Basic residues" evidence="6">
    <location>
        <begin position="220"/>
        <end position="236"/>
    </location>
</feature>
<dbReference type="GO" id="GO:0032196">
    <property type="term" value="P:transposition"/>
    <property type="evidence" value="ECO:0007669"/>
    <property type="project" value="UniProtKB-KW"/>
</dbReference>
<dbReference type="PANTHER" id="PTHR30405:SF25">
    <property type="entry name" value="RNA-GUIDED DNA ENDONUCLEASE INSQ-RELATED"/>
    <property type="match status" value="1"/>
</dbReference>
<keyword evidence="4" id="KW-0238">DNA-binding</keyword>
<dbReference type="NCBIfam" id="NF040570">
    <property type="entry name" value="guided_TnpB"/>
    <property type="match status" value="1"/>
</dbReference>
<name>A0A8J6ZRT0_DESMC</name>
<keyword evidence="3" id="KW-0815">Transposition</keyword>
<evidence type="ECO:0000256" key="5">
    <source>
        <dbReference type="ARBA" id="ARBA00023172"/>
    </source>
</evidence>
<keyword evidence="10" id="KW-1185">Reference proteome</keyword>
<dbReference type="Pfam" id="PF01385">
    <property type="entry name" value="OrfB_IS605"/>
    <property type="match status" value="1"/>
</dbReference>
<evidence type="ECO:0000256" key="6">
    <source>
        <dbReference type="SAM" id="MobiDB-lite"/>
    </source>
</evidence>
<evidence type="ECO:0000256" key="4">
    <source>
        <dbReference type="ARBA" id="ARBA00023125"/>
    </source>
</evidence>
<dbReference type="PANTHER" id="PTHR30405">
    <property type="entry name" value="TRANSPOSASE"/>
    <property type="match status" value="1"/>
</dbReference>
<evidence type="ECO:0000259" key="7">
    <source>
        <dbReference type="Pfam" id="PF01385"/>
    </source>
</evidence>
<protein>
    <submittedName>
        <fullName evidence="9">Transposase</fullName>
    </submittedName>
</protein>